<evidence type="ECO:0000256" key="1">
    <source>
        <dbReference type="SAM" id="MobiDB-lite"/>
    </source>
</evidence>
<comment type="caution">
    <text evidence="2">The sequence shown here is derived from an EMBL/GenBank/DDBJ whole genome shotgun (WGS) entry which is preliminary data.</text>
</comment>
<feature type="region of interest" description="Disordered" evidence="1">
    <location>
        <begin position="1"/>
        <end position="22"/>
    </location>
</feature>
<gene>
    <name evidence="2" type="ORF">Taro_046431</name>
</gene>
<name>A0A843X293_COLES</name>
<protein>
    <submittedName>
        <fullName evidence="2">Uncharacterized protein</fullName>
    </submittedName>
</protein>
<dbReference type="AlphaFoldDB" id="A0A843X293"/>
<organism evidence="2 3">
    <name type="scientific">Colocasia esculenta</name>
    <name type="common">Wild taro</name>
    <name type="synonym">Arum esculentum</name>
    <dbReference type="NCBI Taxonomy" id="4460"/>
    <lineage>
        <taxon>Eukaryota</taxon>
        <taxon>Viridiplantae</taxon>
        <taxon>Streptophyta</taxon>
        <taxon>Embryophyta</taxon>
        <taxon>Tracheophyta</taxon>
        <taxon>Spermatophyta</taxon>
        <taxon>Magnoliopsida</taxon>
        <taxon>Liliopsida</taxon>
        <taxon>Araceae</taxon>
        <taxon>Aroideae</taxon>
        <taxon>Colocasieae</taxon>
        <taxon>Colocasia</taxon>
    </lineage>
</organism>
<reference evidence="2" key="1">
    <citation type="submission" date="2017-07" db="EMBL/GenBank/DDBJ databases">
        <title>Taro Niue Genome Assembly and Annotation.</title>
        <authorList>
            <person name="Atibalentja N."/>
            <person name="Keating K."/>
            <person name="Fields C.J."/>
        </authorList>
    </citation>
    <scope>NUCLEOTIDE SEQUENCE</scope>
    <source>
        <strain evidence="2">Niue_2</strain>
        <tissue evidence="2">Leaf</tissue>
    </source>
</reference>
<evidence type="ECO:0000313" key="2">
    <source>
        <dbReference type="EMBL" id="MQM13508.1"/>
    </source>
</evidence>
<dbReference type="Proteomes" id="UP000652761">
    <property type="component" value="Unassembled WGS sequence"/>
</dbReference>
<dbReference type="EMBL" id="NMUH01005719">
    <property type="protein sequence ID" value="MQM13508.1"/>
    <property type="molecule type" value="Genomic_DNA"/>
</dbReference>
<accession>A0A843X293</accession>
<proteinExistence type="predicted"/>
<sequence length="81" mass="9357">MRRAHHEMGKRPYITEDSPWEKGKKGNLTCYRDGAIRRDISEVAPADGVALRMRRHKPPRFTPNRARPARSRVAPDRHVAT</sequence>
<feature type="region of interest" description="Disordered" evidence="1">
    <location>
        <begin position="56"/>
        <end position="81"/>
    </location>
</feature>
<keyword evidence="3" id="KW-1185">Reference proteome</keyword>
<evidence type="ECO:0000313" key="3">
    <source>
        <dbReference type="Proteomes" id="UP000652761"/>
    </source>
</evidence>